<dbReference type="InParanoid" id="F3Y5P1"/>
<accession>F3Y5P1</accession>
<gene>
    <name evidence="1" type="ORF">CELE_Y22F5A.11</name>
    <name evidence="1 3" type="ORF">Y22F5A.11</name>
</gene>
<evidence type="ECO:0000313" key="2">
    <source>
        <dbReference type="Proteomes" id="UP000001940"/>
    </source>
</evidence>
<dbReference type="STRING" id="6239.Y22F5A.11.1"/>
<dbReference type="AGR" id="WB:WBGene00206471"/>
<sequence length="41" mass="4931">MSMHRERLKIIGILSFSQLTGTRSKWLWGNFIFDTLNIYQK</sequence>
<dbReference type="RefSeq" id="NP_001256203.1">
    <property type="nucleotide sequence ID" value="NM_001269274.1"/>
</dbReference>
<name>F3Y5P1_CAEEL</name>
<dbReference type="GeneID" id="13214708"/>
<reference evidence="1 2" key="1">
    <citation type="journal article" date="1998" name="Science">
        <title>Genome sequence of the nematode C. elegans: a platform for investigating biology.</title>
        <authorList>
            <consortium name="The C. elegans sequencing consortium"/>
            <person name="Sulson J.E."/>
            <person name="Waterston R."/>
        </authorList>
    </citation>
    <scope>NUCLEOTIDE SEQUENCE [LARGE SCALE GENOMIC DNA]</scope>
    <source>
        <strain evidence="1 2">Bristol N2</strain>
    </source>
</reference>
<dbReference type="EMBL" id="BX284605">
    <property type="protein sequence ID" value="CCA65638.1"/>
    <property type="molecule type" value="Genomic_DNA"/>
</dbReference>
<evidence type="ECO:0000313" key="1">
    <source>
        <dbReference type="EMBL" id="CCA65638.1"/>
    </source>
</evidence>
<dbReference type="WormBase" id="Y22F5A.11">
    <property type="protein sequence ID" value="CE45913"/>
    <property type="gene ID" value="WBGene00206471"/>
</dbReference>
<organism evidence="1 2">
    <name type="scientific">Caenorhabditis elegans</name>
    <dbReference type="NCBI Taxonomy" id="6239"/>
    <lineage>
        <taxon>Eukaryota</taxon>
        <taxon>Metazoa</taxon>
        <taxon>Ecdysozoa</taxon>
        <taxon>Nematoda</taxon>
        <taxon>Chromadorea</taxon>
        <taxon>Rhabditida</taxon>
        <taxon>Rhabditina</taxon>
        <taxon>Rhabditomorpha</taxon>
        <taxon>Rhabditoidea</taxon>
        <taxon>Rhabditidae</taxon>
        <taxon>Peloderinae</taxon>
        <taxon>Caenorhabditis</taxon>
    </lineage>
</organism>
<dbReference type="PaxDb" id="6239-Y22F5A.11"/>
<evidence type="ECO:0000313" key="3">
    <source>
        <dbReference type="WormBase" id="Y22F5A.11"/>
    </source>
</evidence>
<keyword evidence="2" id="KW-1185">Reference proteome</keyword>
<dbReference type="HOGENOM" id="CLU_3280019_0_0_1"/>
<proteinExistence type="predicted"/>
<dbReference type="CTD" id="13214708"/>
<dbReference type="Bgee" id="WBGene00206471">
    <property type="expression patterns" value="Expressed in adult organism and 1 other cell type or tissue"/>
</dbReference>
<dbReference type="AlphaFoldDB" id="F3Y5P1"/>
<dbReference type="KEGG" id="cel:CELE_Y22F5A.11"/>
<protein>
    <submittedName>
        <fullName evidence="1">Uncharacterized protein</fullName>
    </submittedName>
</protein>
<dbReference type="Proteomes" id="UP000001940">
    <property type="component" value="Chromosome V"/>
</dbReference>